<dbReference type="InterPro" id="IPR012677">
    <property type="entry name" value="Nucleotide-bd_a/b_plait_sf"/>
</dbReference>
<dbReference type="Gene3D" id="3.30.70.330">
    <property type="match status" value="2"/>
</dbReference>
<dbReference type="GO" id="GO:0003730">
    <property type="term" value="F:mRNA 3'-UTR binding"/>
    <property type="evidence" value="ECO:0007669"/>
    <property type="project" value="TreeGrafter"/>
</dbReference>
<evidence type="ECO:0000256" key="1">
    <source>
        <dbReference type="SAM" id="MobiDB-lite"/>
    </source>
</evidence>
<dbReference type="GO" id="GO:0005739">
    <property type="term" value="C:mitochondrion"/>
    <property type="evidence" value="ECO:0007669"/>
    <property type="project" value="TreeGrafter"/>
</dbReference>
<dbReference type="GO" id="GO:0035368">
    <property type="term" value="F:selenocysteine insertion sequence binding"/>
    <property type="evidence" value="ECO:0007669"/>
    <property type="project" value="InterPro"/>
</dbReference>
<reference evidence="3" key="1">
    <citation type="submission" date="2013-12" db="EMBL/GenBank/DDBJ databases">
        <title>The Genome Sequence of Aphanomyces invadans NJM9701.</title>
        <authorList>
            <consortium name="The Broad Institute Genomics Platform"/>
            <person name="Russ C."/>
            <person name="Tyler B."/>
            <person name="van West P."/>
            <person name="Dieguez-Uribeondo J."/>
            <person name="Young S.K."/>
            <person name="Zeng Q."/>
            <person name="Gargeya S."/>
            <person name="Fitzgerald M."/>
            <person name="Abouelleil A."/>
            <person name="Alvarado L."/>
            <person name="Chapman S.B."/>
            <person name="Gainer-Dewar J."/>
            <person name="Goldberg J."/>
            <person name="Griggs A."/>
            <person name="Gujja S."/>
            <person name="Hansen M."/>
            <person name="Howarth C."/>
            <person name="Imamovic A."/>
            <person name="Ireland A."/>
            <person name="Larimer J."/>
            <person name="McCowan C."/>
            <person name="Murphy C."/>
            <person name="Pearson M."/>
            <person name="Poon T.W."/>
            <person name="Priest M."/>
            <person name="Roberts A."/>
            <person name="Saif S."/>
            <person name="Shea T."/>
            <person name="Sykes S."/>
            <person name="Wortman J."/>
            <person name="Nusbaum C."/>
            <person name="Birren B."/>
        </authorList>
    </citation>
    <scope>NUCLEOTIDE SEQUENCE [LARGE SCALE GENOMIC DNA]</scope>
    <source>
        <strain evidence="3">NJM9701</strain>
    </source>
</reference>
<protein>
    <recommendedName>
        <fullName evidence="2">Ribosomal protein eL8/eL30/eS12/Gadd45 domain-containing protein</fullName>
    </recommendedName>
</protein>
<dbReference type="AlphaFoldDB" id="A0A024TWA2"/>
<dbReference type="InterPro" id="IPR004038">
    <property type="entry name" value="Ribosomal_eL8/eL30/eS12/Gad45"/>
</dbReference>
<evidence type="ECO:0000313" key="3">
    <source>
        <dbReference type="EMBL" id="ETV98308.1"/>
    </source>
</evidence>
<organism evidence="3">
    <name type="scientific">Aphanomyces invadans</name>
    <dbReference type="NCBI Taxonomy" id="157072"/>
    <lineage>
        <taxon>Eukaryota</taxon>
        <taxon>Sar</taxon>
        <taxon>Stramenopiles</taxon>
        <taxon>Oomycota</taxon>
        <taxon>Saprolegniomycetes</taxon>
        <taxon>Saprolegniales</taxon>
        <taxon>Verrucalvaceae</taxon>
        <taxon>Aphanomyces</taxon>
    </lineage>
</organism>
<feature type="compositionally biased region" description="Pro residues" evidence="1">
    <location>
        <begin position="65"/>
        <end position="78"/>
    </location>
</feature>
<dbReference type="eggNOG" id="ENOG502QUP4">
    <property type="taxonomic scope" value="Eukaryota"/>
</dbReference>
<proteinExistence type="predicted"/>
<dbReference type="GO" id="GO:1990904">
    <property type="term" value="C:ribonucleoprotein complex"/>
    <property type="evidence" value="ECO:0007669"/>
    <property type="project" value="TreeGrafter"/>
</dbReference>
<dbReference type="GO" id="GO:0043021">
    <property type="term" value="F:ribonucleoprotein complex binding"/>
    <property type="evidence" value="ECO:0007669"/>
    <property type="project" value="TreeGrafter"/>
</dbReference>
<dbReference type="Pfam" id="PF01248">
    <property type="entry name" value="Ribosomal_L7Ae"/>
    <property type="match status" value="1"/>
</dbReference>
<dbReference type="SUPFAM" id="SSF55315">
    <property type="entry name" value="L30e-like"/>
    <property type="match status" value="1"/>
</dbReference>
<gene>
    <name evidence="3" type="ORF">H310_09011</name>
</gene>
<dbReference type="GeneID" id="20086061"/>
<feature type="compositionally biased region" description="Polar residues" evidence="1">
    <location>
        <begin position="19"/>
        <end position="41"/>
    </location>
</feature>
<dbReference type="Gene3D" id="3.30.1330.30">
    <property type="match status" value="1"/>
</dbReference>
<dbReference type="PANTHER" id="PTHR13284">
    <property type="entry name" value="GH01354P"/>
    <property type="match status" value="1"/>
</dbReference>
<dbReference type="EMBL" id="KI913970">
    <property type="protein sequence ID" value="ETV98308.1"/>
    <property type="molecule type" value="Genomic_DNA"/>
</dbReference>
<name>A0A024TWA2_9STRA</name>
<dbReference type="RefSeq" id="XP_008873183.1">
    <property type="nucleotide sequence ID" value="XM_008874961.1"/>
</dbReference>
<dbReference type="OrthoDB" id="263617at2759"/>
<feature type="compositionally biased region" description="Polar residues" evidence="1">
    <location>
        <begin position="100"/>
        <end position="109"/>
    </location>
</feature>
<feature type="domain" description="Ribosomal protein eL8/eL30/eS12/Gadd45" evidence="2">
    <location>
        <begin position="524"/>
        <end position="616"/>
    </location>
</feature>
<dbReference type="STRING" id="157072.A0A024TWA2"/>
<dbReference type="InterPro" id="IPR035979">
    <property type="entry name" value="RBD_domain_sf"/>
</dbReference>
<dbReference type="VEuPathDB" id="FungiDB:H310_09011"/>
<dbReference type="SUPFAM" id="SSF54928">
    <property type="entry name" value="RNA-binding domain, RBD"/>
    <property type="match status" value="1"/>
</dbReference>
<feature type="region of interest" description="Disordered" evidence="1">
    <location>
        <begin position="1"/>
        <end position="206"/>
    </location>
</feature>
<feature type="compositionally biased region" description="Low complexity" evidence="1">
    <location>
        <begin position="150"/>
        <end position="166"/>
    </location>
</feature>
<feature type="compositionally biased region" description="Low complexity" evidence="1">
    <location>
        <begin position="44"/>
        <end position="53"/>
    </location>
</feature>
<feature type="region of interest" description="Disordered" evidence="1">
    <location>
        <begin position="211"/>
        <end position="230"/>
    </location>
</feature>
<dbReference type="InterPro" id="IPR029064">
    <property type="entry name" value="Ribosomal_eL30-like_sf"/>
</dbReference>
<dbReference type="PANTHER" id="PTHR13284:SF4">
    <property type="entry name" value="C2H2-TYPE DOMAIN-CONTAINING PROTEIN"/>
    <property type="match status" value="1"/>
</dbReference>
<dbReference type="InterPro" id="IPR040051">
    <property type="entry name" value="SECISBP2"/>
</dbReference>
<accession>A0A024TWA2</accession>
<sequence>MMPPRHILKRPSTADKTSRPSQSTTNSDHARNEMNTASWRETASKSGSKASTSRQLCPSVDQPPEGKPPSSLPPPPPTRRWETSAAASTSFAPQLAAPTSAGSSTQQHSAAPVPTSPHRQASMATKSRRINRPTNKVKATASFSLADFVSSAKQPASSSKQSHSQSTGRRNPGQHHHQPSRGKGQPSNAPPTVNLAPADGVACLHSPSLTPRAEATGIPPAVLQRPKKKKLSTLKKRVLKDQAAKWAAFHSHTTTSDQTLPADAATAISPSFVRTIQVIHLVDPDEVQDDDEYADTLVDVTSQFAKFGAITSLALDRATGTIEIEYDDAASATNAAMSLDNAVFGGQHVSCLVVAAVDEVGSAQPRNVVIRGFCNADEMEDPDEFDEILDEVRTTFGTTPHPPSRVEIDRSTGHITLEYATPKQAKEVASAYHNKTYGGTSITAVWSAHGSAHTDVGLAQALSPNKGEAINELPPPRRLPNTQAIREYVDQRVDVGGEVESMVVAFLGRLMSLQERARLTNPLKAKKTRRLVFGLREVKRGLKNGKVVCLLVAYNIDECAAEGGLDDIVMELINLARVHGIPVIFSLSKRKLGKALLKTIRVSCVGVYNVDGANELWAELKKKVATLQSHPAHPLENATEAAGAHKSLDMPVQDARS</sequence>
<evidence type="ECO:0000259" key="2">
    <source>
        <dbReference type="Pfam" id="PF01248"/>
    </source>
</evidence>